<feature type="transmembrane region" description="Helical" evidence="5">
    <location>
        <begin position="161"/>
        <end position="180"/>
    </location>
</feature>
<dbReference type="Proteomes" id="UP000240621">
    <property type="component" value="Unassembled WGS sequence"/>
</dbReference>
<feature type="transmembrane region" description="Helical" evidence="5">
    <location>
        <begin position="255"/>
        <end position="273"/>
    </location>
</feature>
<dbReference type="PANTHER" id="PTHR10361:SF28">
    <property type="entry name" value="P3 PROTEIN-RELATED"/>
    <property type="match status" value="1"/>
</dbReference>
<feature type="transmembrane region" description="Helical" evidence="5">
    <location>
        <begin position="20"/>
        <end position="41"/>
    </location>
</feature>
<protein>
    <submittedName>
        <fullName evidence="6 7">Symporter</fullName>
    </submittedName>
</protein>
<reference evidence="6 9" key="2">
    <citation type="submission" date="2019-10" db="EMBL/GenBank/DDBJ databases">
        <title>Prolixibacter strains distinguished by the presence of nitrate reductase genes were adept at nitrate-dependent anaerobic corrosion of metallic iron and carbon steel.</title>
        <authorList>
            <person name="Iino T."/>
            <person name="Shono N."/>
            <person name="Ito K."/>
            <person name="Nakamura R."/>
            <person name="Sueoka K."/>
            <person name="Harayama S."/>
            <person name="Ohkuma M."/>
        </authorList>
    </citation>
    <scope>NUCLEOTIDE SEQUENCE [LARGE SCALE GENOMIC DNA]</scope>
    <source>
        <strain evidence="6 9">MIC1-1</strain>
    </source>
</reference>
<feature type="transmembrane region" description="Helical" evidence="5">
    <location>
        <begin position="192"/>
        <end position="211"/>
    </location>
</feature>
<dbReference type="EMBL" id="PYGC01000007">
    <property type="protein sequence ID" value="PSK82077.1"/>
    <property type="molecule type" value="Genomic_DNA"/>
</dbReference>
<organism evidence="7 8">
    <name type="scientific">Prolixibacter denitrificans</name>
    <dbReference type="NCBI Taxonomy" id="1541063"/>
    <lineage>
        <taxon>Bacteria</taxon>
        <taxon>Pseudomonadati</taxon>
        <taxon>Bacteroidota</taxon>
        <taxon>Bacteroidia</taxon>
        <taxon>Marinilabiliales</taxon>
        <taxon>Prolixibacteraceae</taxon>
        <taxon>Prolixibacter</taxon>
    </lineage>
</organism>
<evidence type="ECO:0000313" key="6">
    <source>
        <dbReference type="EMBL" id="GET22669.1"/>
    </source>
</evidence>
<keyword evidence="9" id="KW-1185">Reference proteome</keyword>
<dbReference type="EMBL" id="BLAU01000001">
    <property type="protein sequence ID" value="GET22669.1"/>
    <property type="molecule type" value="Genomic_DNA"/>
</dbReference>
<feature type="transmembrane region" description="Helical" evidence="5">
    <location>
        <begin position="217"/>
        <end position="243"/>
    </location>
</feature>
<keyword evidence="3 5" id="KW-1133">Transmembrane helix</keyword>
<accession>A0A2P8CAV6</accession>
<dbReference type="InterPro" id="IPR002657">
    <property type="entry name" value="BilAc:Na_symport/Acr3"/>
</dbReference>
<dbReference type="Proteomes" id="UP000396862">
    <property type="component" value="Unassembled WGS sequence"/>
</dbReference>
<evidence type="ECO:0000313" key="7">
    <source>
        <dbReference type="EMBL" id="PSK82077.1"/>
    </source>
</evidence>
<dbReference type="InterPro" id="IPR004710">
    <property type="entry name" value="Bilac:Na_transpt"/>
</dbReference>
<evidence type="ECO:0000256" key="4">
    <source>
        <dbReference type="ARBA" id="ARBA00023136"/>
    </source>
</evidence>
<dbReference type="PANTHER" id="PTHR10361">
    <property type="entry name" value="SODIUM-BILE ACID COTRANSPORTER"/>
    <property type="match status" value="1"/>
</dbReference>
<sequence length="336" mass="37084">MFEDSLEVLDHVRLHFSPAGILALNIALAFIMFGIALDIHISDFRKIITRPKSTLTGIVSQFLLLPALTYLLVLFLRPTPTVALGMILVASCPGGNISNFISSLAKGNTTLSIGLSAIATLSATFMTPLNFAFWGSLYTHFYNRNDAEALLRPLHIDSGQMFQTVFILLGIPLVLGLIFARRFPRLTVKIRGPIRKLSVGIFIAFVVIALAKNFEFFIQFIHLIFIIVLIHNALALVTGYSASSLMKLPQTDRRTIAIETGIQNSGLGLALIFNPKIFPPDMELGGMAIIAAWWGIWHIVSGLSLSWFWSRKPVTDDEAEAEPLVNVHHHSHAEGK</sequence>
<proteinExistence type="predicted"/>
<evidence type="ECO:0000256" key="3">
    <source>
        <dbReference type="ARBA" id="ARBA00022989"/>
    </source>
</evidence>
<feature type="transmembrane region" description="Helical" evidence="5">
    <location>
        <begin position="82"/>
        <end position="101"/>
    </location>
</feature>
<dbReference type="InterPro" id="IPR038770">
    <property type="entry name" value="Na+/solute_symporter_sf"/>
</dbReference>
<reference evidence="7 8" key="1">
    <citation type="submission" date="2018-03" db="EMBL/GenBank/DDBJ databases">
        <title>Genomic Encyclopedia of Archaeal and Bacterial Type Strains, Phase II (KMG-II): from individual species to whole genera.</title>
        <authorList>
            <person name="Goeker M."/>
        </authorList>
    </citation>
    <scope>NUCLEOTIDE SEQUENCE [LARGE SCALE GENOMIC DNA]</scope>
    <source>
        <strain evidence="7 8">DSM 27267</strain>
    </source>
</reference>
<comment type="caution">
    <text evidence="7">The sequence shown here is derived from an EMBL/GenBank/DDBJ whole genome shotgun (WGS) entry which is preliminary data.</text>
</comment>
<evidence type="ECO:0000313" key="8">
    <source>
        <dbReference type="Proteomes" id="UP000240621"/>
    </source>
</evidence>
<dbReference type="RefSeq" id="WP_174821590.1">
    <property type="nucleotide sequence ID" value="NZ_BLAU01000001.1"/>
</dbReference>
<dbReference type="Gene3D" id="1.20.1530.20">
    <property type="match status" value="1"/>
</dbReference>
<keyword evidence="4 5" id="KW-0472">Membrane</keyword>
<evidence type="ECO:0000256" key="5">
    <source>
        <dbReference type="SAM" id="Phobius"/>
    </source>
</evidence>
<dbReference type="GO" id="GO:0016020">
    <property type="term" value="C:membrane"/>
    <property type="evidence" value="ECO:0007669"/>
    <property type="project" value="UniProtKB-SubCell"/>
</dbReference>
<gene>
    <name evidence="7" type="ORF">CLV93_107192</name>
    <name evidence="6" type="ORF">JCM18694_29150</name>
</gene>
<dbReference type="AlphaFoldDB" id="A0A2P8CAV6"/>
<comment type="subcellular location">
    <subcellularLocation>
        <location evidence="1">Membrane</location>
        <topology evidence="1">Multi-pass membrane protein</topology>
    </subcellularLocation>
</comment>
<evidence type="ECO:0000256" key="1">
    <source>
        <dbReference type="ARBA" id="ARBA00004141"/>
    </source>
</evidence>
<name>A0A2P8CAV6_9BACT</name>
<dbReference type="Pfam" id="PF01758">
    <property type="entry name" value="SBF"/>
    <property type="match status" value="1"/>
</dbReference>
<feature type="transmembrane region" description="Helical" evidence="5">
    <location>
        <begin position="53"/>
        <end position="76"/>
    </location>
</feature>
<keyword evidence="2 5" id="KW-0812">Transmembrane</keyword>
<evidence type="ECO:0000256" key="2">
    <source>
        <dbReference type="ARBA" id="ARBA00022692"/>
    </source>
</evidence>
<evidence type="ECO:0000313" key="9">
    <source>
        <dbReference type="Proteomes" id="UP000396862"/>
    </source>
</evidence>
<feature type="transmembrane region" description="Helical" evidence="5">
    <location>
        <begin position="113"/>
        <end position="141"/>
    </location>
</feature>
<feature type="transmembrane region" description="Helical" evidence="5">
    <location>
        <begin position="285"/>
        <end position="309"/>
    </location>
</feature>